<organism evidence="6 7">
    <name type="scientific">Nesterenkonia lutea</name>
    <dbReference type="NCBI Taxonomy" id="272919"/>
    <lineage>
        <taxon>Bacteria</taxon>
        <taxon>Bacillati</taxon>
        <taxon>Actinomycetota</taxon>
        <taxon>Actinomycetes</taxon>
        <taxon>Micrococcales</taxon>
        <taxon>Micrococcaceae</taxon>
        <taxon>Nesterenkonia</taxon>
    </lineage>
</organism>
<dbReference type="PROSITE" id="PS00630">
    <property type="entry name" value="IMP_2"/>
    <property type="match status" value="1"/>
</dbReference>
<dbReference type="PRINTS" id="PR00377">
    <property type="entry name" value="IMPHPHTASES"/>
</dbReference>
<dbReference type="InterPro" id="IPR020583">
    <property type="entry name" value="Inositol_monoP_metal-BS"/>
</dbReference>
<evidence type="ECO:0000256" key="1">
    <source>
        <dbReference type="ARBA" id="ARBA00001033"/>
    </source>
</evidence>
<evidence type="ECO:0000313" key="6">
    <source>
        <dbReference type="EMBL" id="MBE1522937.1"/>
    </source>
</evidence>
<dbReference type="InterPro" id="IPR020550">
    <property type="entry name" value="Inositol_monophosphatase_CS"/>
</dbReference>
<name>A0ABR9JAI0_9MICC</name>
<comment type="caution">
    <text evidence="6">The sequence shown here is derived from an EMBL/GenBank/DDBJ whole genome shotgun (WGS) entry which is preliminary data.</text>
</comment>
<keyword evidence="5" id="KW-0460">Magnesium</keyword>
<dbReference type="InterPro" id="IPR000760">
    <property type="entry name" value="Inositol_monophosphatase-like"/>
</dbReference>
<evidence type="ECO:0000256" key="2">
    <source>
        <dbReference type="ARBA" id="ARBA00013106"/>
    </source>
</evidence>
<protein>
    <recommendedName>
        <fullName evidence="2">inositol-phosphate phosphatase</fullName>
        <ecNumber evidence="2">3.1.3.25</ecNumber>
    </recommendedName>
</protein>
<evidence type="ECO:0000313" key="7">
    <source>
        <dbReference type="Proteomes" id="UP000643525"/>
    </source>
</evidence>
<reference evidence="6 7" key="1">
    <citation type="submission" date="2020-10" db="EMBL/GenBank/DDBJ databases">
        <title>Sequencing the genomes of 1000 actinobacteria strains.</title>
        <authorList>
            <person name="Klenk H.-P."/>
        </authorList>
    </citation>
    <scope>NUCLEOTIDE SEQUENCE [LARGE SCALE GENOMIC DNA]</scope>
    <source>
        <strain evidence="6 7">DSM 15666</strain>
    </source>
</reference>
<dbReference type="RefSeq" id="WP_192594164.1">
    <property type="nucleotide sequence ID" value="NZ_BAAALJ010000005.1"/>
</dbReference>
<comment type="catalytic activity">
    <reaction evidence="1">
        <text>a myo-inositol phosphate + H2O = myo-inositol + phosphate</text>
        <dbReference type="Rhea" id="RHEA:24056"/>
        <dbReference type="ChEBI" id="CHEBI:15377"/>
        <dbReference type="ChEBI" id="CHEBI:17268"/>
        <dbReference type="ChEBI" id="CHEBI:43474"/>
        <dbReference type="ChEBI" id="CHEBI:84139"/>
        <dbReference type="EC" id="3.1.3.25"/>
    </reaction>
</comment>
<dbReference type="SUPFAM" id="SSF56655">
    <property type="entry name" value="Carbohydrate phosphatase"/>
    <property type="match status" value="1"/>
</dbReference>
<dbReference type="EC" id="3.1.3.25" evidence="2"/>
<dbReference type="Gene3D" id="3.40.190.80">
    <property type="match status" value="1"/>
</dbReference>
<accession>A0ABR9JAI0</accession>
<keyword evidence="7" id="KW-1185">Reference proteome</keyword>
<gene>
    <name evidence="6" type="ORF">H4W27_000055</name>
</gene>
<keyword evidence="4 6" id="KW-0378">Hydrolase</keyword>
<sequence length="310" mass="32970">MPNNHAKNSPLPDQSESRPDPRVLRLIASAAAQRAGLPLAEAFRARNPPAGMDVTTKSSSHDLLTRHDGATETALARELTEAFPDSRVTGEEQGARGTGALEWIVDPIDGTSNFVHGFAMFSLSIAAVFAGEVIAGVVHDPVNGLTFSADDDGAYLFSGDAEIRLESPRAGEPSQRGEQTLNLMTSYPSAEVLAQEGRLALDTFAEMVSIYSTVRRVVSGALELCHAAAGWADVVIGVDTRPWDIAAGMLILRRAGGTYLALGHPDMTPGRLKPDHLAPDYLGLAPGVDSPAARRLIGEASARRRRFSHS</sequence>
<dbReference type="PANTHER" id="PTHR20854:SF4">
    <property type="entry name" value="INOSITOL-1-MONOPHOSPHATASE-RELATED"/>
    <property type="match status" value="1"/>
</dbReference>
<proteinExistence type="predicted"/>
<dbReference type="Proteomes" id="UP000643525">
    <property type="component" value="Unassembled WGS sequence"/>
</dbReference>
<evidence type="ECO:0000256" key="5">
    <source>
        <dbReference type="ARBA" id="ARBA00022842"/>
    </source>
</evidence>
<dbReference type="Gene3D" id="3.30.540.10">
    <property type="entry name" value="Fructose-1,6-Bisphosphatase, subunit A, domain 1"/>
    <property type="match status" value="1"/>
</dbReference>
<dbReference type="PANTHER" id="PTHR20854">
    <property type="entry name" value="INOSITOL MONOPHOSPHATASE"/>
    <property type="match status" value="1"/>
</dbReference>
<dbReference type="PROSITE" id="PS00629">
    <property type="entry name" value="IMP_1"/>
    <property type="match status" value="1"/>
</dbReference>
<keyword evidence="3" id="KW-0479">Metal-binding</keyword>
<dbReference type="EMBL" id="JADBED010000001">
    <property type="protein sequence ID" value="MBE1522937.1"/>
    <property type="molecule type" value="Genomic_DNA"/>
</dbReference>
<dbReference type="GO" id="GO:0052834">
    <property type="term" value="F:inositol monophosphate phosphatase activity"/>
    <property type="evidence" value="ECO:0007669"/>
    <property type="project" value="UniProtKB-EC"/>
</dbReference>
<evidence type="ECO:0000256" key="3">
    <source>
        <dbReference type="ARBA" id="ARBA00022723"/>
    </source>
</evidence>
<dbReference type="Pfam" id="PF00459">
    <property type="entry name" value="Inositol_P"/>
    <property type="match status" value="1"/>
</dbReference>
<evidence type="ECO:0000256" key="4">
    <source>
        <dbReference type="ARBA" id="ARBA00022801"/>
    </source>
</evidence>